<feature type="domain" description="Metallo-beta-lactamase" evidence="1">
    <location>
        <begin position="145"/>
        <end position="346"/>
    </location>
</feature>
<reference evidence="2 3" key="1">
    <citation type="journal article" date="2022" name="Int. J. Syst. Evol. Microbiol.">
        <title>Noviherbaspirillum aridicola sp. nov., isolated from an arid soil in Pakistan.</title>
        <authorList>
            <person name="Khan I.U."/>
            <person name="Saqib M."/>
            <person name="Amin A."/>
            <person name="Hussain F."/>
            <person name="Li L."/>
            <person name="Liu Y.H."/>
            <person name="Fang B.Z."/>
            <person name="Ahmed I."/>
            <person name="Li W.J."/>
        </authorList>
    </citation>
    <scope>NUCLEOTIDE SEQUENCE [LARGE SCALE GENOMIC DNA]</scope>
    <source>
        <strain evidence="2 3">NCCP-691</strain>
    </source>
</reference>
<dbReference type="Pfam" id="PF12706">
    <property type="entry name" value="Lactamase_B_2"/>
    <property type="match status" value="1"/>
</dbReference>
<dbReference type="PANTHER" id="PTHR15032:SF4">
    <property type="entry name" value="N-ACYL-PHOSPHATIDYLETHANOLAMINE-HYDROLYZING PHOSPHOLIPASE D"/>
    <property type="match status" value="1"/>
</dbReference>
<dbReference type="EMBL" id="BPMK01000014">
    <property type="protein sequence ID" value="GIZ53068.1"/>
    <property type="molecule type" value="Genomic_DNA"/>
</dbReference>
<dbReference type="Proteomes" id="UP000887222">
    <property type="component" value="Unassembled WGS sequence"/>
</dbReference>
<protein>
    <submittedName>
        <fullName evidence="2">MBL fold metallo-hydrolase</fullName>
    </submittedName>
</protein>
<organism evidence="2 3">
    <name type="scientific">Noviherbaspirillum aridicola</name>
    <dbReference type="NCBI Taxonomy" id="2849687"/>
    <lineage>
        <taxon>Bacteria</taxon>
        <taxon>Pseudomonadati</taxon>
        <taxon>Pseudomonadota</taxon>
        <taxon>Betaproteobacteria</taxon>
        <taxon>Burkholderiales</taxon>
        <taxon>Oxalobacteraceae</taxon>
        <taxon>Noviherbaspirillum</taxon>
    </lineage>
</organism>
<keyword evidence="3" id="KW-1185">Reference proteome</keyword>
<proteinExistence type="predicted"/>
<dbReference type="InterPro" id="IPR036866">
    <property type="entry name" value="RibonucZ/Hydroxyglut_hydro"/>
</dbReference>
<dbReference type="SUPFAM" id="SSF56281">
    <property type="entry name" value="Metallo-hydrolase/oxidoreductase"/>
    <property type="match status" value="1"/>
</dbReference>
<evidence type="ECO:0000313" key="2">
    <source>
        <dbReference type="EMBL" id="GIZ53068.1"/>
    </source>
</evidence>
<evidence type="ECO:0000259" key="1">
    <source>
        <dbReference type="Pfam" id="PF12706"/>
    </source>
</evidence>
<dbReference type="InterPro" id="IPR001279">
    <property type="entry name" value="Metallo-B-lactamas"/>
</dbReference>
<sequence>MGLQGASGPAKARFCPCPYTFGFDQHSADPMRLHTLLPVLALSLACAACTNVNPYYDAGKRHHTPQGFVNNYPPNPAYQRPETGFVEAWVSRLRNWTTGSESREPLAPIPTVKPDLDFIHANRSEPALTWIGHATFLFQTGSGLNILTDPVFEDRASPLSFAGPRRHQPPGVALAELPHIDAVLISHSHYDHLSLDSLRALYRQKGGPPVLFAPLGVDRWLEEHITGGDRSRIVKLDWWDKAELRGLELHLLPVFHWSSRTPWDRNATLWGAYAVRRPGFSFFFSGDLAYSRDVQDIAARFDGFDLAAIGIGAYQPIWYRNSHVSPEEAVRIHRELRIRRSVGMHWGTFPMGQERLDQAPRDLALAREAQGVAEQDFFVMRHGETYRPLQAQTGGAVR</sequence>
<gene>
    <name evidence="2" type="ORF">NCCP691_30820</name>
</gene>
<accession>A0ABQ4Q7D5</accession>
<dbReference type="Gene3D" id="3.60.15.10">
    <property type="entry name" value="Ribonuclease Z/Hydroxyacylglutathione hydrolase-like"/>
    <property type="match status" value="1"/>
</dbReference>
<evidence type="ECO:0000313" key="3">
    <source>
        <dbReference type="Proteomes" id="UP000887222"/>
    </source>
</evidence>
<comment type="caution">
    <text evidence="2">The sequence shown here is derived from an EMBL/GenBank/DDBJ whole genome shotgun (WGS) entry which is preliminary data.</text>
</comment>
<dbReference type="PANTHER" id="PTHR15032">
    <property type="entry name" value="N-ACYL-PHOSPHATIDYLETHANOLAMINE-HYDROLYZING PHOSPHOLIPASE D"/>
    <property type="match status" value="1"/>
</dbReference>
<name>A0ABQ4Q7D5_9BURK</name>